<proteinExistence type="inferred from homology"/>
<comment type="catalytic activity">
    <reaction evidence="19">
        <text>L-seryl-[protein] + UDP-N-acetyl-alpha-D-galactosamine = a 3-O-[N-acetyl-alpha-D-galactosaminyl]-L-seryl-[protein] + UDP + H(+)</text>
        <dbReference type="Rhea" id="RHEA:23956"/>
        <dbReference type="Rhea" id="RHEA-COMP:9863"/>
        <dbReference type="Rhea" id="RHEA-COMP:12788"/>
        <dbReference type="ChEBI" id="CHEBI:15378"/>
        <dbReference type="ChEBI" id="CHEBI:29999"/>
        <dbReference type="ChEBI" id="CHEBI:53604"/>
        <dbReference type="ChEBI" id="CHEBI:58223"/>
        <dbReference type="ChEBI" id="CHEBI:67138"/>
        <dbReference type="EC" id="2.4.1.41"/>
    </reaction>
</comment>
<keyword evidence="13 20" id="KW-1133">Transmembrane helix</keyword>
<dbReference type="GO" id="GO:0046873">
    <property type="term" value="F:metal ion transmembrane transporter activity"/>
    <property type="evidence" value="ECO:0007669"/>
    <property type="project" value="InterPro"/>
</dbReference>
<evidence type="ECO:0000256" key="17">
    <source>
        <dbReference type="ARBA" id="ARBA00023211"/>
    </source>
</evidence>
<evidence type="ECO:0000256" key="10">
    <source>
        <dbReference type="ARBA" id="ARBA00022723"/>
    </source>
</evidence>
<keyword evidence="16 20" id="KW-1015">Disulfide bond</keyword>
<protein>
    <recommendedName>
        <fullName evidence="6 20">Polypeptide N-acetylgalactosaminyltransferase</fullName>
        <ecNumber evidence="20">2.4.1.-</ecNumber>
    </recommendedName>
    <alternativeName>
        <fullName evidence="20">Protein-UDP acetylgalactosaminyltransferase</fullName>
    </alternativeName>
</protein>
<evidence type="ECO:0000256" key="19">
    <source>
        <dbReference type="ARBA" id="ARBA00052209"/>
    </source>
</evidence>
<evidence type="ECO:0000256" key="5">
    <source>
        <dbReference type="ARBA" id="ARBA00005680"/>
    </source>
</evidence>
<comment type="similarity">
    <text evidence="5 20">Belongs to the glycosyltransferase 2 family. GalNAc-T subfamily.</text>
</comment>
<evidence type="ECO:0000256" key="6">
    <source>
        <dbReference type="ARBA" id="ARBA00012644"/>
    </source>
</evidence>
<keyword evidence="7 20" id="KW-0328">Glycosyltransferase</keyword>
<dbReference type="GO" id="GO:0006493">
    <property type="term" value="P:protein O-linked glycosylation"/>
    <property type="evidence" value="ECO:0007669"/>
    <property type="project" value="UniProtKB-ARBA"/>
</dbReference>
<evidence type="ECO:0000256" key="18">
    <source>
        <dbReference type="ARBA" id="ARBA00050905"/>
    </source>
</evidence>
<comment type="subcellular location">
    <subcellularLocation>
        <location evidence="3 20">Golgi apparatus membrane</location>
        <topology evidence="3 20">Single-pass type II membrane protein</topology>
    </subcellularLocation>
    <subcellularLocation>
        <location evidence="2">Membrane</location>
        <topology evidence="2">Multi-pass membrane protein</topology>
    </subcellularLocation>
</comment>
<evidence type="ECO:0000256" key="1">
    <source>
        <dbReference type="ARBA" id="ARBA00001936"/>
    </source>
</evidence>
<evidence type="ECO:0000259" key="21">
    <source>
        <dbReference type="Pfam" id="PF00535"/>
    </source>
</evidence>
<dbReference type="EMBL" id="JH000107">
    <property type="protein sequence ID" value="EGV91853.1"/>
    <property type="molecule type" value="Genomic_DNA"/>
</dbReference>
<keyword evidence="12" id="KW-0735">Signal-anchor</keyword>
<feature type="transmembrane region" description="Helical" evidence="20">
    <location>
        <begin position="707"/>
        <end position="730"/>
    </location>
</feature>
<sequence>MPSCGLQAEIPFKGFTHPPAYHYHLLQLWKLVTNLQNGVEAEEVTGTPSKGFDEKAYLSAKQLKPGEDPYRQHAFNQLESDKLSPDRPIRDTRHYSCPSLSYSLDLPATSVIITFHNEARSTLLRTVKSVLNRTPANLIQEIILVDDFSSDPEDCLLLTRIPKVKCLRNDKREGLIRSRVRGADVAGATVLTFLDSHCEVNIEWLQPMLQRVMEDHTRVVSPIIDVISLDNFAYLAASADLRGGFDWSLHFKWEQIPLEQKMTRTDPTKPIRTPVIAGGIFVIDKSWFNHLGKYDAQMDIWGGENFELSFRVWMCGGSLEIVPCSRVGHVFRKRHPYNFPEGNALTYIRNTKRTAEVWMDEYKQYYYEARPSAIGKAFGSVATRIEQRKKMDCKSFRWYLENVYPELTVPAKEVLPGVIKQGVNCLESQGQNTAGDLLLGMGICRGSAKSPPPAQAWLFSDHLIQQQGKCLAATSTLMSSPGSPVILQVCNPKEGKQERLKLVTVLGAGLLCGTALAVIVPEGVHALYEEVLEGKHPQASETKQNVISSDKVAEISVVHEHEHSHNHTQLHAYIGVSLVLGFVFMLLVDQIGSSHVHSTDDPETARPSSSKITTTLGLVVHAAADGVALGAAASTSQTSVQLIVFVAIMLHKAPAAFGLVSFLMHAGLERNRIRKHLLVFALAAPAMSMLTYLGLSKSSKEALSEVNATGVAMLFSAGTFLYVATVHVLPEIEPAFPSSRAVVVGLAFEEGSDVLQHFLKYPFQGTCLQHILPEEPDAVQAQAFLQQQYDHSEIEGC</sequence>
<evidence type="ECO:0000256" key="4">
    <source>
        <dbReference type="ARBA" id="ARBA00004922"/>
    </source>
</evidence>
<evidence type="ECO:0000256" key="8">
    <source>
        <dbReference type="ARBA" id="ARBA00022679"/>
    </source>
</evidence>
<dbReference type="InterPro" id="IPR045885">
    <property type="entry name" value="GalNAc-T"/>
</dbReference>
<dbReference type="Gene3D" id="3.90.550.10">
    <property type="entry name" value="Spore Coat Polysaccharide Biosynthesis Protein SpsA, Chain A"/>
    <property type="match status" value="1"/>
</dbReference>
<evidence type="ECO:0000256" key="20">
    <source>
        <dbReference type="RuleBase" id="RU361242"/>
    </source>
</evidence>
<dbReference type="PROSITE" id="PS50231">
    <property type="entry name" value="RICIN_B_LECTIN"/>
    <property type="match status" value="1"/>
</dbReference>
<dbReference type="Proteomes" id="UP000001075">
    <property type="component" value="Unassembled WGS sequence"/>
</dbReference>
<evidence type="ECO:0000256" key="12">
    <source>
        <dbReference type="ARBA" id="ARBA00022968"/>
    </source>
</evidence>
<keyword evidence="9 20" id="KW-0812">Transmembrane</keyword>
<dbReference type="PANTHER" id="PTHR11675">
    <property type="entry name" value="N-ACETYLGALACTOSAMINYLTRANSFERASE"/>
    <property type="match status" value="1"/>
</dbReference>
<keyword evidence="8 20" id="KW-0808">Transferase</keyword>
<dbReference type="STRING" id="10029.G3H1P2"/>
<keyword evidence="10" id="KW-0479">Metal-binding</keyword>
<evidence type="ECO:0000256" key="3">
    <source>
        <dbReference type="ARBA" id="ARBA00004323"/>
    </source>
</evidence>
<evidence type="ECO:0000313" key="23">
    <source>
        <dbReference type="Proteomes" id="UP000001075"/>
    </source>
</evidence>
<feature type="transmembrane region" description="Helical" evidence="20">
    <location>
        <begin position="502"/>
        <end position="520"/>
    </location>
</feature>
<evidence type="ECO:0000256" key="11">
    <source>
        <dbReference type="ARBA" id="ARBA00022734"/>
    </source>
</evidence>
<dbReference type="Pfam" id="PF02535">
    <property type="entry name" value="Zip"/>
    <property type="match status" value="1"/>
</dbReference>
<organism evidence="22 23">
    <name type="scientific">Cricetulus griseus</name>
    <name type="common">Chinese hamster</name>
    <name type="synonym">Cricetulus barabensis griseus</name>
    <dbReference type="NCBI Taxonomy" id="10029"/>
    <lineage>
        <taxon>Eukaryota</taxon>
        <taxon>Metazoa</taxon>
        <taxon>Chordata</taxon>
        <taxon>Craniata</taxon>
        <taxon>Vertebrata</taxon>
        <taxon>Euteleostomi</taxon>
        <taxon>Mammalia</taxon>
        <taxon>Eutheria</taxon>
        <taxon>Euarchontoglires</taxon>
        <taxon>Glires</taxon>
        <taxon>Rodentia</taxon>
        <taxon>Myomorpha</taxon>
        <taxon>Muroidea</taxon>
        <taxon>Cricetidae</taxon>
        <taxon>Cricetinae</taxon>
        <taxon>Cricetulus</taxon>
    </lineage>
</organism>
<dbReference type="GO" id="GO:0004653">
    <property type="term" value="F:polypeptide N-acetylgalactosaminyltransferase activity"/>
    <property type="evidence" value="ECO:0007669"/>
    <property type="project" value="UniProtKB-EC"/>
</dbReference>
<dbReference type="GO" id="GO:0030246">
    <property type="term" value="F:carbohydrate binding"/>
    <property type="evidence" value="ECO:0007669"/>
    <property type="project" value="UniProtKB-KW"/>
</dbReference>
<dbReference type="EC" id="2.4.1.-" evidence="20"/>
<dbReference type="FunCoup" id="G3H1P2">
    <property type="interactions" value="280"/>
</dbReference>
<evidence type="ECO:0000256" key="2">
    <source>
        <dbReference type="ARBA" id="ARBA00004141"/>
    </source>
</evidence>
<dbReference type="InterPro" id="IPR003689">
    <property type="entry name" value="ZIP"/>
</dbReference>
<dbReference type="SUPFAM" id="SSF53448">
    <property type="entry name" value="Nucleotide-diphospho-sugar transferases"/>
    <property type="match status" value="1"/>
</dbReference>
<evidence type="ECO:0000256" key="15">
    <source>
        <dbReference type="ARBA" id="ARBA00023136"/>
    </source>
</evidence>
<dbReference type="FunFam" id="3.90.550.10:FF:000020">
    <property type="entry name" value="Polypeptide N-acetylgalactosaminyltransferase"/>
    <property type="match status" value="1"/>
</dbReference>
<dbReference type="InterPro" id="IPR001173">
    <property type="entry name" value="Glyco_trans_2-like"/>
</dbReference>
<feature type="domain" description="Glycosyltransferase 2-like" evidence="21">
    <location>
        <begin position="110"/>
        <end position="290"/>
    </location>
</feature>
<feature type="transmembrane region" description="Helical" evidence="20">
    <location>
        <begin position="642"/>
        <end position="664"/>
    </location>
</feature>
<evidence type="ECO:0000313" key="22">
    <source>
        <dbReference type="EMBL" id="EGV91853.1"/>
    </source>
</evidence>
<comment type="cofactor">
    <cofactor evidence="1 20">
        <name>Mn(2+)</name>
        <dbReference type="ChEBI" id="CHEBI:29035"/>
    </cofactor>
</comment>
<comment type="caution">
    <text evidence="20">Lacks conserved residue(s) required for the propagation of feature annotation.</text>
</comment>
<dbReference type="GO" id="GO:0000139">
    <property type="term" value="C:Golgi membrane"/>
    <property type="evidence" value="ECO:0007669"/>
    <property type="project" value="UniProtKB-SubCell"/>
</dbReference>
<reference evidence="23" key="1">
    <citation type="journal article" date="2011" name="Nat. Biotechnol.">
        <title>The genomic sequence of the Chinese hamster ovary (CHO)-K1 cell line.</title>
        <authorList>
            <person name="Xu X."/>
            <person name="Nagarajan H."/>
            <person name="Lewis N.E."/>
            <person name="Pan S."/>
            <person name="Cai Z."/>
            <person name="Liu X."/>
            <person name="Chen W."/>
            <person name="Xie M."/>
            <person name="Wang W."/>
            <person name="Hammond S."/>
            <person name="Andersen M.R."/>
            <person name="Neff N."/>
            <person name="Passarelli B."/>
            <person name="Koh W."/>
            <person name="Fan H.C."/>
            <person name="Wang J."/>
            <person name="Gui Y."/>
            <person name="Lee K.H."/>
            <person name="Betenbaugh M.J."/>
            <person name="Quake S.R."/>
            <person name="Famili I."/>
            <person name="Palsson B.O."/>
            <person name="Wang J."/>
        </authorList>
    </citation>
    <scope>NUCLEOTIDE SEQUENCE [LARGE SCALE GENOMIC DNA]</scope>
    <source>
        <strain evidence="23">CHO K1 cell line</strain>
    </source>
</reference>
<accession>G3H1P2</accession>
<dbReference type="Gene3D" id="2.80.10.50">
    <property type="match status" value="1"/>
</dbReference>
<dbReference type="UniPathway" id="UPA00378"/>
<dbReference type="GO" id="GO:0046872">
    <property type="term" value="F:metal ion binding"/>
    <property type="evidence" value="ECO:0007669"/>
    <property type="project" value="UniProtKB-KW"/>
</dbReference>
<dbReference type="InParanoid" id="G3H1P2"/>
<feature type="transmembrane region" description="Helical" evidence="20">
    <location>
        <begin position="570"/>
        <end position="588"/>
    </location>
</feature>
<keyword evidence="11 20" id="KW-0430">Lectin</keyword>
<keyword evidence="17 20" id="KW-0464">Manganese</keyword>
<dbReference type="InterPro" id="IPR035992">
    <property type="entry name" value="Ricin_B-like_lectins"/>
</dbReference>
<feature type="transmembrane region" description="Helical" evidence="20">
    <location>
        <begin position="676"/>
        <end position="695"/>
    </location>
</feature>
<name>G3H1P2_CRIGR</name>
<dbReference type="PANTHER" id="PTHR11675:SF3">
    <property type="entry name" value="POLYPEPTIDE N-ACETYLGALACTOSAMINYLTRANSFERASE 16"/>
    <property type="match status" value="1"/>
</dbReference>
<evidence type="ECO:0000256" key="7">
    <source>
        <dbReference type="ARBA" id="ARBA00022676"/>
    </source>
</evidence>
<dbReference type="eggNOG" id="KOG3738">
    <property type="taxonomic scope" value="Eukaryota"/>
</dbReference>
<gene>
    <name evidence="22" type="ORF">I79_004053</name>
</gene>
<evidence type="ECO:0000256" key="9">
    <source>
        <dbReference type="ARBA" id="ARBA00022692"/>
    </source>
</evidence>
<dbReference type="AlphaFoldDB" id="G3H1P2"/>
<dbReference type="CDD" id="cd02510">
    <property type="entry name" value="pp-GalNAc-T"/>
    <property type="match status" value="1"/>
</dbReference>
<dbReference type="InterPro" id="IPR029044">
    <property type="entry name" value="Nucleotide-diphossugar_trans"/>
</dbReference>
<evidence type="ECO:0000256" key="16">
    <source>
        <dbReference type="ARBA" id="ARBA00023157"/>
    </source>
</evidence>
<dbReference type="PaxDb" id="10029-XP_007634977.1"/>
<comment type="pathway">
    <text evidence="4 20">Protein modification; protein glycosylation.</text>
</comment>
<keyword evidence="15 20" id="KW-0472">Membrane</keyword>
<evidence type="ECO:0000256" key="14">
    <source>
        <dbReference type="ARBA" id="ARBA00023034"/>
    </source>
</evidence>
<keyword evidence="14 20" id="KW-0333">Golgi apparatus</keyword>
<evidence type="ECO:0000256" key="13">
    <source>
        <dbReference type="ARBA" id="ARBA00022989"/>
    </source>
</evidence>
<comment type="catalytic activity">
    <reaction evidence="18">
        <text>L-threonyl-[protein] + UDP-N-acetyl-alpha-D-galactosamine = a 3-O-[N-acetyl-alpha-D-galactosaminyl]-L-threonyl-[protein] + UDP + H(+)</text>
        <dbReference type="Rhea" id="RHEA:52424"/>
        <dbReference type="Rhea" id="RHEA-COMP:11060"/>
        <dbReference type="Rhea" id="RHEA-COMP:11689"/>
        <dbReference type="ChEBI" id="CHEBI:15378"/>
        <dbReference type="ChEBI" id="CHEBI:30013"/>
        <dbReference type="ChEBI" id="CHEBI:58223"/>
        <dbReference type="ChEBI" id="CHEBI:67138"/>
        <dbReference type="ChEBI" id="CHEBI:87075"/>
        <dbReference type="EC" id="2.4.1.41"/>
    </reaction>
</comment>
<dbReference type="Pfam" id="PF00535">
    <property type="entry name" value="Glycos_transf_2"/>
    <property type="match status" value="1"/>
</dbReference>
<dbReference type="SUPFAM" id="SSF50370">
    <property type="entry name" value="Ricin B-like lectins"/>
    <property type="match status" value="1"/>
</dbReference>